<keyword evidence="3" id="KW-1185">Reference proteome</keyword>
<proteinExistence type="predicted"/>
<name>A0A368P4E5_9FLAO</name>
<comment type="caution">
    <text evidence="2">The sequence shown here is derived from an EMBL/GenBank/DDBJ whole genome shotgun (WGS) entry which is preliminary data.</text>
</comment>
<keyword evidence="1" id="KW-0812">Transmembrane</keyword>
<keyword evidence="1" id="KW-1133">Transmembrane helix</keyword>
<reference evidence="2 3" key="1">
    <citation type="submission" date="2018-07" db="EMBL/GenBank/DDBJ databases">
        <title>Oceanihabitans testaceum sp. nov., isolated from marine sediment.</title>
        <authorList>
            <person name="Li C.-M."/>
        </authorList>
    </citation>
    <scope>NUCLEOTIDE SEQUENCE [LARGE SCALE GENOMIC DNA]</scope>
    <source>
        <strain evidence="2 3">S9-10</strain>
    </source>
</reference>
<feature type="transmembrane region" description="Helical" evidence="1">
    <location>
        <begin position="38"/>
        <end position="59"/>
    </location>
</feature>
<accession>A0A368P4E5</accession>
<evidence type="ECO:0000256" key="1">
    <source>
        <dbReference type="SAM" id="Phobius"/>
    </source>
</evidence>
<dbReference type="AlphaFoldDB" id="A0A368P4E5"/>
<sequence>MIKKFIGYILILASLVFAFFRGKKQGELDCIDFNVLPMIGNSITVIACIGLTVFGLVLVRKK</sequence>
<evidence type="ECO:0000313" key="2">
    <source>
        <dbReference type="EMBL" id="RCU56954.1"/>
    </source>
</evidence>
<evidence type="ECO:0000313" key="3">
    <source>
        <dbReference type="Proteomes" id="UP000252249"/>
    </source>
</evidence>
<organism evidence="2 3">
    <name type="scientific">Oceanihabitans sediminis</name>
    <dbReference type="NCBI Taxonomy" id="1812012"/>
    <lineage>
        <taxon>Bacteria</taxon>
        <taxon>Pseudomonadati</taxon>
        <taxon>Bacteroidota</taxon>
        <taxon>Flavobacteriia</taxon>
        <taxon>Flavobacteriales</taxon>
        <taxon>Flavobacteriaceae</taxon>
        <taxon>Oceanihabitans</taxon>
    </lineage>
</organism>
<dbReference type="RefSeq" id="WP_123796501.1">
    <property type="nucleotide sequence ID" value="NZ_QNRP01000016.1"/>
</dbReference>
<dbReference type="EMBL" id="QPIG01000003">
    <property type="protein sequence ID" value="RCU56954.1"/>
    <property type="molecule type" value="Genomic_DNA"/>
</dbReference>
<protein>
    <submittedName>
        <fullName evidence="2">Uncharacterized protein</fullName>
    </submittedName>
</protein>
<keyword evidence="1" id="KW-0472">Membrane</keyword>
<dbReference type="Proteomes" id="UP000252249">
    <property type="component" value="Unassembled WGS sequence"/>
</dbReference>
<gene>
    <name evidence="2" type="ORF">DU428_08360</name>
</gene>